<keyword evidence="2" id="KW-1185">Reference proteome</keyword>
<reference evidence="1 2" key="2">
    <citation type="journal article" date="2012" name="Proc. Natl. Acad. Sci. U.S.A.">
        <title>Antigenic diversity is generated by distinct evolutionary mechanisms in African trypanosome species.</title>
        <authorList>
            <person name="Jackson A.P."/>
            <person name="Berry A."/>
            <person name="Aslett M."/>
            <person name="Allison H.C."/>
            <person name="Burton P."/>
            <person name="Vavrova-Anderson J."/>
            <person name="Brown R."/>
            <person name="Browne H."/>
            <person name="Corton N."/>
            <person name="Hauser H."/>
            <person name="Gamble J."/>
            <person name="Gilderthorp R."/>
            <person name="Marcello L."/>
            <person name="McQuillan J."/>
            <person name="Otto T.D."/>
            <person name="Quail M.A."/>
            <person name="Sanders M.J."/>
            <person name="van Tonder A."/>
            <person name="Ginger M.L."/>
            <person name="Field M.C."/>
            <person name="Barry J.D."/>
            <person name="Hertz-Fowler C."/>
            <person name="Berriman M."/>
        </authorList>
    </citation>
    <scope>NUCLEOTIDE SEQUENCE [LARGE SCALE GENOMIC DNA]</scope>
    <source>
        <strain evidence="1 2">IL3000</strain>
    </source>
</reference>
<sequence length="188" mass="21253">MPFCLQSHSNEHMPSSLCGYSIASLMPPTLTSWWPLTVCIMRSWLHNCLPNWTCSSDMPSGRSHNMPMGRSYLMPLWKLNPMAPVGGTHADMPPSIVQGICLHDIPSHTRMYEFSPRDSLHTSKRSLTTPQFPECRHRLMKVETLAVGSLSKRIRPYVWPSPCHAFHGASRTPLCYLLYLGQSIADVM</sequence>
<proteinExistence type="predicted"/>
<organism evidence="1 2">
    <name type="scientific">Trypanosoma congolense (strain IL3000)</name>
    <dbReference type="NCBI Taxonomy" id="1068625"/>
    <lineage>
        <taxon>Eukaryota</taxon>
        <taxon>Discoba</taxon>
        <taxon>Euglenozoa</taxon>
        <taxon>Kinetoplastea</taxon>
        <taxon>Metakinetoplastina</taxon>
        <taxon>Trypanosomatida</taxon>
        <taxon>Trypanosomatidae</taxon>
        <taxon>Trypanosoma</taxon>
        <taxon>Nannomonas</taxon>
    </lineage>
</organism>
<evidence type="ECO:0000313" key="1">
    <source>
        <dbReference type="EMBL" id="CCD16340.1"/>
    </source>
</evidence>
<dbReference type="VEuPathDB" id="TriTrypDB:TcIL3000_0_12790"/>
<dbReference type="AlphaFoldDB" id="F9WGA6"/>
<protein>
    <submittedName>
        <fullName evidence="1">WGS project CAEQ00000000 data, annotated contig 481</fullName>
    </submittedName>
</protein>
<evidence type="ECO:0000313" key="2">
    <source>
        <dbReference type="Proteomes" id="UP000000702"/>
    </source>
</evidence>
<comment type="caution">
    <text evidence="1">The sequence shown here is derived from an EMBL/GenBank/DDBJ whole genome shotgun (WGS) entry which is preliminary data.</text>
</comment>
<accession>F9WGA6</accession>
<gene>
    <name evidence="1" type="ORF">TCIL3000_0_12790</name>
</gene>
<dbReference type="EMBL" id="CAEQ01002249">
    <property type="protein sequence ID" value="CCD16340.1"/>
    <property type="molecule type" value="Genomic_DNA"/>
</dbReference>
<dbReference type="Proteomes" id="UP000000702">
    <property type="component" value="Unassembled WGS sequence"/>
</dbReference>
<reference evidence="2" key="1">
    <citation type="submission" date="2011-07" db="EMBL/GenBank/DDBJ databases">
        <title>Divergent evolution of antigenic variation in African trypanosomes.</title>
        <authorList>
            <person name="Jackson A.P."/>
            <person name="Berry A."/>
            <person name="Allison H.C."/>
            <person name="Burton P."/>
            <person name="Anderson J."/>
            <person name="Aslett M."/>
            <person name="Brown R."/>
            <person name="Corton N."/>
            <person name="Harris D."/>
            <person name="Hauser H."/>
            <person name="Gamble J."/>
            <person name="Gilderthorp R."/>
            <person name="McQuillan J."/>
            <person name="Quail M.A."/>
            <person name="Sanders M."/>
            <person name="Van Tonder A."/>
            <person name="Ginger M.L."/>
            <person name="Donelson J.E."/>
            <person name="Field M.C."/>
            <person name="Barry J.D."/>
            <person name="Berriman M."/>
            <person name="Hertz-Fowler C."/>
        </authorList>
    </citation>
    <scope>NUCLEOTIDE SEQUENCE [LARGE SCALE GENOMIC DNA]</scope>
    <source>
        <strain evidence="2">IL3000</strain>
    </source>
</reference>
<name>F9WGA6_TRYCI</name>